<evidence type="ECO:0000256" key="4">
    <source>
        <dbReference type="ARBA" id="ARBA00022989"/>
    </source>
</evidence>
<dbReference type="EMBL" id="JACBZO010000001">
    <property type="protein sequence ID" value="NYI42849.1"/>
    <property type="molecule type" value="Genomic_DNA"/>
</dbReference>
<evidence type="ECO:0000256" key="6">
    <source>
        <dbReference type="SAM" id="Phobius"/>
    </source>
</evidence>
<name>A0A7Y9ZCI7_9MICO</name>
<proteinExistence type="predicted"/>
<evidence type="ECO:0000256" key="5">
    <source>
        <dbReference type="ARBA" id="ARBA00023136"/>
    </source>
</evidence>
<organism evidence="8 9">
    <name type="scientific">Demequina lutea</name>
    <dbReference type="NCBI Taxonomy" id="431489"/>
    <lineage>
        <taxon>Bacteria</taxon>
        <taxon>Bacillati</taxon>
        <taxon>Actinomycetota</taxon>
        <taxon>Actinomycetes</taxon>
        <taxon>Micrococcales</taxon>
        <taxon>Demequinaceae</taxon>
        <taxon>Demequina</taxon>
    </lineage>
</organism>
<dbReference type="PANTHER" id="PTHR35007">
    <property type="entry name" value="INTEGRAL MEMBRANE PROTEIN-RELATED"/>
    <property type="match status" value="1"/>
</dbReference>
<keyword evidence="3 6" id="KW-0812">Transmembrane</keyword>
<keyword evidence="4 6" id="KW-1133">Transmembrane helix</keyword>
<comment type="subcellular location">
    <subcellularLocation>
        <location evidence="1">Cell membrane</location>
        <topology evidence="1">Multi-pass membrane protein</topology>
    </subcellularLocation>
</comment>
<evidence type="ECO:0000313" key="9">
    <source>
        <dbReference type="Proteomes" id="UP000547973"/>
    </source>
</evidence>
<comment type="caution">
    <text evidence="8">The sequence shown here is derived from an EMBL/GenBank/DDBJ whole genome shotgun (WGS) entry which is preliminary data.</text>
</comment>
<feature type="transmembrane region" description="Helical" evidence="6">
    <location>
        <begin position="131"/>
        <end position="152"/>
    </location>
</feature>
<dbReference type="PANTHER" id="PTHR35007:SF2">
    <property type="entry name" value="PILUS ASSEMBLE PROTEIN"/>
    <property type="match status" value="1"/>
</dbReference>
<evidence type="ECO:0000313" key="8">
    <source>
        <dbReference type="EMBL" id="NYI42849.1"/>
    </source>
</evidence>
<feature type="transmembrane region" description="Helical" evidence="6">
    <location>
        <begin position="277"/>
        <end position="297"/>
    </location>
</feature>
<gene>
    <name evidence="8" type="ORF">BKA03_002968</name>
</gene>
<evidence type="ECO:0000256" key="1">
    <source>
        <dbReference type="ARBA" id="ARBA00004651"/>
    </source>
</evidence>
<protein>
    <submittedName>
        <fullName evidence="8">Tight adherence protein C</fullName>
    </submittedName>
</protein>
<evidence type="ECO:0000256" key="2">
    <source>
        <dbReference type="ARBA" id="ARBA00022475"/>
    </source>
</evidence>
<dbReference type="AlphaFoldDB" id="A0A7Y9ZCI7"/>
<evidence type="ECO:0000259" key="7">
    <source>
        <dbReference type="Pfam" id="PF00482"/>
    </source>
</evidence>
<keyword evidence="9" id="KW-1185">Reference proteome</keyword>
<dbReference type="Pfam" id="PF00482">
    <property type="entry name" value="T2SSF"/>
    <property type="match status" value="1"/>
</dbReference>
<evidence type="ECO:0000256" key="3">
    <source>
        <dbReference type="ARBA" id="ARBA00022692"/>
    </source>
</evidence>
<dbReference type="Proteomes" id="UP000547973">
    <property type="component" value="Unassembled WGS sequence"/>
</dbReference>
<feature type="domain" description="Type II secretion system protein GspF" evidence="7">
    <location>
        <begin position="172"/>
        <end position="296"/>
    </location>
</feature>
<feature type="transmembrane region" description="Helical" evidence="6">
    <location>
        <begin position="6"/>
        <end position="25"/>
    </location>
</feature>
<dbReference type="GO" id="GO:0005886">
    <property type="term" value="C:plasma membrane"/>
    <property type="evidence" value="ECO:0007669"/>
    <property type="project" value="UniProtKB-SubCell"/>
</dbReference>
<keyword evidence="2" id="KW-1003">Cell membrane</keyword>
<dbReference type="InterPro" id="IPR018076">
    <property type="entry name" value="T2SS_GspF_dom"/>
</dbReference>
<feature type="transmembrane region" description="Helical" evidence="6">
    <location>
        <begin position="105"/>
        <end position="125"/>
    </location>
</feature>
<keyword evidence="5 6" id="KW-0472">Membrane</keyword>
<dbReference type="RefSeq" id="WP_238579441.1">
    <property type="nucleotide sequence ID" value="NZ_BBRC01000012.1"/>
</dbReference>
<accession>A0A7Y9ZCI7</accession>
<reference evidence="8 9" key="1">
    <citation type="submission" date="2020-07" db="EMBL/GenBank/DDBJ databases">
        <title>Sequencing the genomes of 1000 actinobacteria strains.</title>
        <authorList>
            <person name="Klenk H.-P."/>
        </authorList>
    </citation>
    <scope>NUCLEOTIDE SEQUENCE [LARGE SCALE GENOMIC DNA]</scope>
    <source>
        <strain evidence="8 9">DSM 19970</strain>
    </source>
</reference>
<sequence>MTPTTVVLGAMLGLGLALLIAFWSARIPRIADRIAPHVRASAADELRRLNAPTTPFPTIERLLAPVVRDGVRWVERWGSPTQELRTRLVRAGSEATVEQFRAQQVVWAVGGLVGGTVTALVLAASRHSSPIALFVLVALAGVSAAIARDYVLGLAVSKREARIVEELPTVAELLALSVSAGEGALGALERVARTTKGVMAEELRYTLATARAGAPLSQALMQLADRTGVLALRRFADGVATAVDLGTPLAEVLRSQAQDVRDAGQRALMEEGGKREIAMMVPVVFLILPVTVIFAVFPGLTTIRLGL</sequence>